<dbReference type="EC" id="1.2.1.97" evidence="6"/>
<dbReference type="InterPro" id="IPR016161">
    <property type="entry name" value="Ald_DH/histidinol_DH"/>
</dbReference>
<sequence>MSLAISKSYGKQFIAGVWKDGSSGKTYQDLNPYNNEVVATFILGNETDVDEAYSAAKEAQKAWKETSVEAKKQVLMRAAELLEQRKDEVAAIMIKETGSSMAKAQIEIKNSAGIIRAAAQYPELMTNPRVNPSVIPGKENLIYHVPVGVIGVISPFNFPLVLSMRSVAPAIATGNAVVLKPDIQTAVSGGLVIAEIFEEAGLPKGVLNVLTVDIADIGDYFIAHPVPKVISFTGSTAVGRHVGEVASRNLKRVSLELGGNSPFVVLEDADLEKALSAALFGKFFHQGQICMITNRIFVHRSLYDQFVSSFVERAQKIPYGDPSVDPNVFIGPIINEKQMQKVLNVIEAGKTEARLVLEGQRIGNVLTPFVFADAKNDSTLAQTEIFGPVATIIPFDTEEEALALANDTPYGLSASVFTSDLERGIEFARHIESGMAHVNDQTINDDPNAPFGGEKASGLGRFNGEWIFEEFTTRKWVSVQREYRDFPF</sequence>
<keyword evidence="3" id="KW-0520">NAD</keyword>
<comment type="similarity">
    <text evidence="1 9">Belongs to the aldehyde dehydrogenase family.</text>
</comment>
<comment type="function">
    <text evidence="5">Part of the sulfo-TAL (or sulfo-SFT) pathway, a D-sulfoquinovose degradation pathway that produces sulfolactate (SL). Catalyzes the oxidation of 3-sulfolactaldehyde (SLA) to sulfolactate (SL).</text>
</comment>
<feature type="domain" description="Aldehyde dehydrogenase" evidence="10">
    <location>
        <begin position="18"/>
        <end position="477"/>
    </location>
</feature>
<keyword evidence="12" id="KW-1185">Reference proteome</keyword>
<keyword evidence="2 9" id="KW-0560">Oxidoreductase</keyword>
<evidence type="ECO:0000256" key="6">
    <source>
        <dbReference type="ARBA" id="ARBA00066984"/>
    </source>
</evidence>
<dbReference type="Pfam" id="PF00171">
    <property type="entry name" value="Aldedh"/>
    <property type="match status" value="1"/>
</dbReference>
<dbReference type="PANTHER" id="PTHR42986:SF1">
    <property type="entry name" value="BENZALDEHYDE DEHYDROGENASE YFMT"/>
    <property type="match status" value="1"/>
</dbReference>
<name>A0A7X2ZC87_9BACL</name>
<dbReference type="GO" id="GO:0016620">
    <property type="term" value="F:oxidoreductase activity, acting on the aldehyde or oxo group of donors, NAD or NADP as acceptor"/>
    <property type="evidence" value="ECO:0007669"/>
    <property type="project" value="InterPro"/>
</dbReference>
<dbReference type="FunFam" id="3.40.605.10:FF:000007">
    <property type="entry name" value="NAD/NADP-dependent betaine aldehyde dehydrogenase"/>
    <property type="match status" value="1"/>
</dbReference>
<proteinExistence type="inferred from homology"/>
<dbReference type="InterPro" id="IPR029510">
    <property type="entry name" value="Ald_DH_CS_GLU"/>
</dbReference>
<dbReference type="EMBL" id="WNZX01000009">
    <property type="protein sequence ID" value="MUG71543.1"/>
    <property type="molecule type" value="Genomic_DNA"/>
</dbReference>
<evidence type="ECO:0000313" key="11">
    <source>
        <dbReference type="EMBL" id="MUG71543.1"/>
    </source>
</evidence>
<feature type="active site" evidence="8">
    <location>
        <position position="256"/>
    </location>
</feature>
<protein>
    <recommendedName>
        <fullName evidence="7">3-sulfolactaldehyde dehydrogenase</fullName>
        <ecNumber evidence="6">1.2.1.97</ecNumber>
    </recommendedName>
</protein>
<dbReference type="InterPro" id="IPR016163">
    <property type="entry name" value="Ald_DH_C"/>
</dbReference>
<evidence type="ECO:0000256" key="8">
    <source>
        <dbReference type="PROSITE-ProRule" id="PRU10007"/>
    </source>
</evidence>
<dbReference type="FunFam" id="3.40.309.10:FF:000009">
    <property type="entry name" value="Aldehyde dehydrogenase A"/>
    <property type="match status" value="1"/>
</dbReference>
<evidence type="ECO:0000259" key="10">
    <source>
        <dbReference type="Pfam" id="PF00171"/>
    </source>
</evidence>
<gene>
    <name evidence="11" type="ORF">GNP93_12770</name>
</gene>
<organism evidence="11 12">
    <name type="scientific">Paenibacillus validus</name>
    <dbReference type="NCBI Taxonomy" id="44253"/>
    <lineage>
        <taxon>Bacteria</taxon>
        <taxon>Bacillati</taxon>
        <taxon>Bacillota</taxon>
        <taxon>Bacilli</taxon>
        <taxon>Bacillales</taxon>
        <taxon>Paenibacillaceae</taxon>
        <taxon>Paenibacillus</taxon>
    </lineage>
</organism>
<dbReference type="AlphaFoldDB" id="A0A7X2ZC87"/>
<evidence type="ECO:0000256" key="5">
    <source>
        <dbReference type="ARBA" id="ARBA00054572"/>
    </source>
</evidence>
<evidence type="ECO:0000256" key="1">
    <source>
        <dbReference type="ARBA" id="ARBA00009986"/>
    </source>
</evidence>
<dbReference type="InterPro" id="IPR016162">
    <property type="entry name" value="Ald_DH_N"/>
</dbReference>
<evidence type="ECO:0000256" key="9">
    <source>
        <dbReference type="RuleBase" id="RU003345"/>
    </source>
</evidence>
<dbReference type="InterPro" id="IPR015590">
    <property type="entry name" value="Aldehyde_DH_dom"/>
</dbReference>
<evidence type="ECO:0000256" key="3">
    <source>
        <dbReference type="ARBA" id="ARBA00023027"/>
    </source>
</evidence>
<dbReference type="PROSITE" id="PS00687">
    <property type="entry name" value="ALDEHYDE_DEHYDR_GLU"/>
    <property type="match status" value="1"/>
</dbReference>
<dbReference type="Gene3D" id="3.40.309.10">
    <property type="entry name" value="Aldehyde Dehydrogenase, Chain A, domain 2"/>
    <property type="match status" value="1"/>
</dbReference>
<evidence type="ECO:0000313" key="12">
    <source>
        <dbReference type="Proteomes" id="UP000450917"/>
    </source>
</evidence>
<evidence type="ECO:0000256" key="4">
    <source>
        <dbReference type="ARBA" id="ARBA00050326"/>
    </source>
</evidence>
<evidence type="ECO:0000256" key="2">
    <source>
        <dbReference type="ARBA" id="ARBA00023002"/>
    </source>
</evidence>
<reference evidence="11 12" key="1">
    <citation type="submission" date="2019-11" db="EMBL/GenBank/DDBJ databases">
        <title>Draft genome sequences of five Paenibacillus species of dairy origin.</title>
        <authorList>
            <person name="Olajide A.M."/>
            <person name="Chen S."/>
            <person name="Lapointe G."/>
        </authorList>
    </citation>
    <scope>NUCLEOTIDE SEQUENCE [LARGE SCALE GENOMIC DNA]</scope>
    <source>
        <strain evidence="11 12">2CS3</strain>
    </source>
</reference>
<accession>A0A7X2ZC87</accession>
<comment type="catalytic activity">
    <reaction evidence="4">
        <text>(2S)-3-sulfolactaldehyde + NAD(+) + H2O = (2S)-3-sulfolactate + NADH + 2 H(+)</text>
        <dbReference type="Rhea" id="RHEA:47932"/>
        <dbReference type="ChEBI" id="CHEBI:15377"/>
        <dbReference type="ChEBI" id="CHEBI:15378"/>
        <dbReference type="ChEBI" id="CHEBI:57540"/>
        <dbReference type="ChEBI" id="CHEBI:57945"/>
        <dbReference type="ChEBI" id="CHEBI:61289"/>
        <dbReference type="ChEBI" id="CHEBI:90109"/>
        <dbReference type="EC" id="1.2.1.97"/>
    </reaction>
    <physiologicalReaction direction="left-to-right" evidence="4">
        <dbReference type="Rhea" id="RHEA:47933"/>
    </physiologicalReaction>
</comment>
<dbReference type="PANTHER" id="PTHR42986">
    <property type="entry name" value="BENZALDEHYDE DEHYDROGENASE YFMT"/>
    <property type="match status" value="1"/>
</dbReference>
<comment type="caution">
    <text evidence="11">The sequence shown here is derived from an EMBL/GenBank/DDBJ whole genome shotgun (WGS) entry which is preliminary data.</text>
</comment>
<dbReference type="RefSeq" id="WP_127606291.1">
    <property type="nucleotide sequence ID" value="NZ_JARTHJ010000003.1"/>
</dbReference>
<evidence type="ECO:0000256" key="7">
    <source>
        <dbReference type="ARBA" id="ARBA00067277"/>
    </source>
</evidence>
<dbReference type="SUPFAM" id="SSF53720">
    <property type="entry name" value="ALDH-like"/>
    <property type="match status" value="1"/>
</dbReference>
<dbReference type="Proteomes" id="UP000450917">
    <property type="component" value="Unassembled WGS sequence"/>
</dbReference>
<dbReference type="Gene3D" id="3.40.605.10">
    <property type="entry name" value="Aldehyde Dehydrogenase, Chain A, domain 1"/>
    <property type="match status" value="1"/>
</dbReference>